<dbReference type="InterPro" id="IPR036527">
    <property type="entry name" value="SCP2_sterol-bd_dom_sf"/>
</dbReference>
<name>A0A6J7PF53_9ZZZZ</name>
<dbReference type="SUPFAM" id="SSF55718">
    <property type="entry name" value="SCP-like"/>
    <property type="match status" value="1"/>
</dbReference>
<protein>
    <submittedName>
        <fullName evidence="1">Unannotated protein</fullName>
    </submittedName>
</protein>
<reference evidence="1" key="1">
    <citation type="submission" date="2020-05" db="EMBL/GenBank/DDBJ databases">
        <authorList>
            <person name="Chiriac C."/>
            <person name="Salcher M."/>
            <person name="Ghai R."/>
            <person name="Kavagutti S V."/>
        </authorList>
    </citation>
    <scope>NUCLEOTIDE SEQUENCE</scope>
</reference>
<proteinExistence type="predicted"/>
<sequence length="118" mass="12447">MQSLVGASESMQAAAQTHEIGITQVVNDGPEGTVMYHLQVGNGIATFGAGPASVEHVRMEQSWETAVAVATEQVAAQEVFIKGHVRIGGDSQRIMDSLPVFAALDAAFASVRSETVYE</sequence>
<evidence type="ECO:0000313" key="1">
    <source>
        <dbReference type="EMBL" id="CAB5002099.1"/>
    </source>
</evidence>
<dbReference type="Gene3D" id="3.30.1050.10">
    <property type="entry name" value="SCP2 sterol-binding domain"/>
    <property type="match status" value="1"/>
</dbReference>
<dbReference type="EMBL" id="CAFBPC010000061">
    <property type="protein sequence ID" value="CAB5002099.1"/>
    <property type="molecule type" value="Genomic_DNA"/>
</dbReference>
<accession>A0A6J7PF53</accession>
<gene>
    <name evidence="1" type="ORF">UFOPK4057_00365</name>
</gene>
<organism evidence="1">
    <name type="scientific">freshwater metagenome</name>
    <dbReference type="NCBI Taxonomy" id="449393"/>
    <lineage>
        <taxon>unclassified sequences</taxon>
        <taxon>metagenomes</taxon>
        <taxon>ecological metagenomes</taxon>
    </lineage>
</organism>
<dbReference type="AlphaFoldDB" id="A0A6J7PF53"/>